<evidence type="ECO:0000256" key="1">
    <source>
        <dbReference type="ARBA" id="ARBA00022801"/>
    </source>
</evidence>
<keyword evidence="4" id="KW-1185">Reference proteome</keyword>
<dbReference type="eggNOG" id="arCOG01109">
    <property type="taxonomic scope" value="Archaea"/>
</dbReference>
<protein>
    <submittedName>
        <fullName evidence="3">N-carbamoyl-L-amino acid amidohydrolase</fullName>
    </submittedName>
</protein>
<dbReference type="Pfam" id="PF01546">
    <property type="entry name" value="Peptidase_M20"/>
    <property type="match status" value="1"/>
</dbReference>
<dbReference type="STRING" id="797114.C475_06395"/>
<comment type="caution">
    <text evidence="3">The sequence shown here is derived from an EMBL/GenBank/DDBJ whole genome shotgun (WGS) entry which is preliminary data.</text>
</comment>
<dbReference type="NCBIfam" id="TIGR01879">
    <property type="entry name" value="hydantase"/>
    <property type="match status" value="1"/>
</dbReference>
<reference evidence="3 4" key="1">
    <citation type="journal article" date="2014" name="PLoS Genet.">
        <title>Phylogenetically driven sequencing of extremely halophilic archaea reveals strategies for static and dynamic osmo-response.</title>
        <authorList>
            <person name="Becker E.A."/>
            <person name="Seitzer P.M."/>
            <person name="Tritt A."/>
            <person name="Larsen D."/>
            <person name="Krusor M."/>
            <person name="Yao A.I."/>
            <person name="Wu D."/>
            <person name="Madern D."/>
            <person name="Eisen J.A."/>
            <person name="Darling A.E."/>
            <person name="Facciotti M.T."/>
        </authorList>
    </citation>
    <scope>NUCLEOTIDE SEQUENCE [LARGE SCALE GENOMIC DNA]</scope>
    <source>
        <strain evidence="3 4">2-9-1</strain>
    </source>
</reference>
<dbReference type="Gene3D" id="3.40.630.10">
    <property type="entry name" value="Zn peptidases"/>
    <property type="match status" value="1"/>
</dbReference>
<gene>
    <name evidence="3" type="ORF">C475_06395</name>
</gene>
<dbReference type="PATRIC" id="fig|797114.5.peg.1308"/>
<organism evidence="3 4">
    <name type="scientific">Halosimplex carlsbadense 2-9-1</name>
    <dbReference type="NCBI Taxonomy" id="797114"/>
    <lineage>
        <taxon>Archaea</taxon>
        <taxon>Methanobacteriati</taxon>
        <taxon>Methanobacteriota</taxon>
        <taxon>Stenosarchaea group</taxon>
        <taxon>Halobacteria</taxon>
        <taxon>Halobacteriales</taxon>
        <taxon>Haloarculaceae</taxon>
        <taxon>Halosimplex</taxon>
    </lineage>
</organism>
<dbReference type="Pfam" id="PF07687">
    <property type="entry name" value="M20_dimer"/>
    <property type="match status" value="1"/>
</dbReference>
<evidence type="ECO:0000313" key="4">
    <source>
        <dbReference type="Proteomes" id="UP000011626"/>
    </source>
</evidence>
<dbReference type="InterPro" id="IPR002933">
    <property type="entry name" value="Peptidase_M20"/>
</dbReference>
<evidence type="ECO:0000313" key="3">
    <source>
        <dbReference type="EMBL" id="ELZ27527.1"/>
    </source>
</evidence>
<name>M0CYP2_9EURY</name>
<dbReference type="AlphaFoldDB" id="M0CYP2"/>
<accession>M0CYP2</accession>
<dbReference type="InterPro" id="IPR011650">
    <property type="entry name" value="Peptidase_M20_dimer"/>
</dbReference>
<dbReference type="SUPFAM" id="SSF55031">
    <property type="entry name" value="Bacterial exopeptidase dimerisation domain"/>
    <property type="match status" value="1"/>
</dbReference>
<sequence length="420" mass="44229">MSSERLQADIETNAEFGAIDTDEGRGRTVLTGSSADRAAREYFVERLEDAGLTVSVDVIGNIAGRWVPPEADPTAAPVAVGSHLDSVPQGGIFDGPLGVYGALEAVRALQESDITLDRPVLVVSWTEEEGIRFDTGLLGSAVAAGVTPLSEALSLQDDDGITVEAALEDIGFRGADTLDPAGWDAWFELHVEQGRELESAGASVGVVEAISGITNCRVIVSGEANHAGATQMYQRRDALAAASQFVLDVEQAARDVANTMSESAVGTVGNMAVSPNANNVVPGEVTLTVDVRDVDRAAMDRIVDSARASAARIERDRPVETEFDQYRLTEPSGMAERCVSAVVAAADSTATDMMRMHSAALHDTANLAEQTDTVLLFAPSRDGISHNPLEWTDWVDCATATRVLAGAIADVAAESAHIPE</sequence>
<dbReference type="PANTHER" id="PTHR32494:SF5">
    <property type="entry name" value="ALLANTOATE AMIDOHYDROLASE"/>
    <property type="match status" value="1"/>
</dbReference>
<dbReference type="CDD" id="cd03884">
    <property type="entry name" value="M20_bAS"/>
    <property type="match status" value="1"/>
</dbReference>
<dbReference type="Proteomes" id="UP000011626">
    <property type="component" value="Unassembled WGS sequence"/>
</dbReference>
<dbReference type="EMBL" id="AOIU01000013">
    <property type="protein sequence ID" value="ELZ27527.1"/>
    <property type="molecule type" value="Genomic_DNA"/>
</dbReference>
<proteinExistence type="predicted"/>
<dbReference type="PANTHER" id="PTHR32494">
    <property type="entry name" value="ALLANTOATE DEIMINASE-RELATED"/>
    <property type="match status" value="1"/>
</dbReference>
<keyword evidence="1 3" id="KW-0378">Hydrolase</keyword>
<dbReference type="SUPFAM" id="SSF53187">
    <property type="entry name" value="Zn-dependent exopeptidases"/>
    <property type="match status" value="1"/>
</dbReference>
<evidence type="ECO:0000259" key="2">
    <source>
        <dbReference type="Pfam" id="PF07687"/>
    </source>
</evidence>
<dbReference type="Gene3D" id="3.30.70.360">
    <property type="match status" value="1"/>
</dbReference>
<dbReference type="GO" id="GO:0016813">
    <property type="term" value="F:hydrolase activity, acting on carbon-nitrogen (but not peptide) bonds, in linear amidines"/>
    <property type="evidence" value="ECO:0007669"/>
    <property type="project" value="InterPro"/>
</dbReference>
<dbReference type="InterPro" id="IPR010158">
    <property type="entry name" value="Amidase_Cbmase"/>
</dbReference>
<feature type="domain" description="Peptidase M20 dimerisation" evidence="2">
    <location>
        <begin position="211"/>
        <end position="309"/>
    </location>
</feature>
<dbReference type="InterPro" id="IPR036264">
    <property type="entry name" value="Bact_exopeptidase_dim_dom"/>
</dbReference>
<dbReference type="PIRSF" id="PIRSF001235">
    <property type="entry name" value="Amidase_carbamoylase"/>
    <property type="match status" value="1"/>
</dbReference>